<dbReference type="OrthoDB" id="63339at29547"/>
<accession>A0A363CW53</accession>
<keyword evidence="2" id="KW-1185">Reference proteome</keyword>
<dbReference type="Proteomes" id="UP000251135">
    <property type="component" value="Unassembled WGS sequence"/>
</dbReference>
<sequence length="146" mass="16515">MAKSLIDVAKHENKLRKIIQLNQAGATVFTDKTSQILVSGASKSEFIEAFKDDIDKTARFLVDSLGIINSISNGLIMELETLDNTVESFFESTYEDGIISLCGVKFDIKPFVQLHWKLLVRKLRLFRAELVHTTNVIDNKNRESII</sequence>
<reference evidence="1 2" key="1">
    <citation type="submission" date="2017-02" db="EMBL/GenBank/DDBJ databases">
        <title>Arcobacter caeni sp. nov, a new Arcobacter species isolated from reclaimed water.</title>
        <authorList>
            <person name="Figueras M.J."/>
            <person name="Perez-Cataluna A."/>
            <person name="Salas-Masso N."/>
        </authorList>
    </citation>
    <scope>NUCLEOTIDE SEQUENCE [LARGE SCALE GENOMIC DNA]</scope>
    <source>
        <strain evidence="1 2">RW17-10</strain>
    </source>
</reference>
<dbReference type="AlphaFoldDB" id="A0A363CW53"/>
<protein>
    <submittedName>
        <fullName evidence="1">Uncharacterized protein</fullName>
    </submittedName>
</protein>
<evidence type="ECO:0000313" key="1">
    <source>
        <dbReference type="EMBL" id="PUE63330.1"/>
    </source>
</evidence>
<evidence type="ECO:0000313" key="2">
    <source>
        <dbReference type="Proteomes" id="UP000251135"/>
    </source>
</evidence>
<dbReference type="EMBL" id="MUXE01000033">
    <property type="protein sequence ID" value="PUE63330.1"/>
    <property type="molecule type" value="Genomic_DNA"/>
</dbReference>
<name>A0A363CW53_9BACT</name>
<organism evidence="1 2">
    <name type="scientific">Arcobacter caeni</name>
    <dbReference type="NCBI Taxonomy" id="1912877"/>
    <lineage>
        <taxon>Bacteria</taxon>
        <taxon>Pseudomonadati</taxon>
        <taxon>Campylobacterota</taxon>
        <taxon>Epsilonproteobacteria</taxon>
        <taxon>Campylobacterales</taxon>
        <taxon>Arcobacteraceae</taxon>
        <taxon>Arcobacter</taxon>
    </lineage>
</organism>
<dbReference type="RefSeq" id="WP_108561322.1">
    <property type="nucleotide sequence ID" value="NZ_MUXE01000033.1"/>
</dbReference>
<proteinExistence type="predicted"/>
<comment type="caution">
    <text evidence="1">The sequence shown here is derived from an EMBL/GenBank/DDBJ whole genome shotgun (WGS) entry which is preliminary data.</text>
</comment>
<gene>
    <name evidence="1" type="ORF">B0174_11900</name>
</gene>